<accession>A0ABY5FYZ1</accession>
<dbReference type="InterPro" id="IPR010982">
    <property type="entry name" value="Lambda_DNA-bd_dom_sf"/>
</dbReference>
<dbReference type="RefSeq" id="WP_255160665.1">
    <property type="nucleotide sequence ID" value="NZ_CP101497.1"/>
</dbReference>
<evidence type="ECO:0000259" key="4">
    <source>
        <dbReference type="PROSITE" id="PS50932"/>
    </source>
</evidence>
<reference evidence="5" key="1">
    <citation type="submission" date="2022-07" db="EMBL/GenBank/DDBJ databases">
        <title>Taxonomic analysis of Microcella humidisoli nov. sp., isolated from riverside soil.</title>
        <authorList>
            <person name="Molina K.M."/>
            <person name="Kim S.B."/>
        </authorList>
    </citation>
    <scope>NUCLEOTIDE SEQUENCE</scope>
    <source>
        <strain evidence="5">MMS21-STM10</strain>
    </source>
</reference>
<dbReference type="InterPro" id="IPR046335">
    <property type="entry name" value="LacI/GalR-like_sensor"/>
</dbReference>
<dbReference type="PROSITE" id="PS50932">
    <property type="entry name" value="HTH_LACI_2"/>
    <property type="match status" value="1"/>
</dbReference>
<proteinExistence type="predicted"/>
<gene>
    <name evidence="5" type="ORF">NNL39_05395</name>
</gene>
<evidence type="ECO:0000313" key="6">
    <source>
        <dbReference type="Proteomes" id="UP001060039"/>
    </source>
</evidence>
<dbReference type="InterPro" id="IPR028082">
    <property type="entry name" value="Peripla_BP_I"/>
</dbReference>
<dbReference type="Pfam" id="PF00356">
    <property type="entry name" value="LacI"/>
    <property type="match status" value="1"/>
</dbReference>
<dbReference type="Pfam" id="PF13377">
    <property type="entry name" value="Peripla_BP_3"/>
    <property type="match status" value="1"/>
</dbReference>
<dbReference type="PANTHER" id="PTHR30146">
    <property type="entry name" value="LACI-RELATED TRANSCRIPTIONAL REPRESSOR"/>
    <property type="match status" value="1"/>
</dbReference>
<dbReference type="InterPro" id="IPR000843">
    <property type="entry name" value="HTH_LacI"/>
</dbReference>
<name>A0ABY5FYZ1_9MICO</name>
<dbReference type="SUPFAM" id="SSF47413">
    <property type="entry name" value="lambda repressor-like DNA-binding domains"/>
    <property type="match status" value="1"/>
</dbReference>
<dbReference type="Gene3D" id="3.40.50.2300">
    <property type="match status" value="2"/>
</dbReference>
<keyword evidence="2 5" id="KW-0238">DNA-binding</keyword>
<organism evidence="5 6">
    <name type="scientific">Microcella humidisoli</name>
    <dbReference type="NCBI Taxonomy" id="2963406"/>
    <lineage>
        <taxon>Bacteria</taxon>
        <taxon>Bacillati</taxon>
        <taxon>Actinomycetota</taxon>
        <taxon>Actinomycetes</taxon>
        <taxon>Micrococcales</taxon>
        <taxon>Microbacteriaceae</taxon>
        <taxon>Microcella</taxon>
    </lineage>
</organism>
<keyword evidence="1" id="KW-0805">Transcription regulation</keyword>
<dbReference type="GO" id="GO:0003677">
    <property type="term" value="F:DNA binding"/>
    <property type="evidence" value="ECO:0007669"/>
    <property type="project" value="UniProtKB-KW"/>
</dbReference>
<feature type="domain" description="HTH lacI-type" evidence="4">
    <location>
        <begin position="18"/>
        <end position="73"/>
    </location>
</feature>
<evidence type="ECO:0000256" key="3">
    <source>
        <dbReference type="ARBA" id="ARBA00023163"/>
    </source>
</evidence>
<sequence length="364" mass="38010">MTTPATRALPAADETARPTLAAVAARAGVSASTASLAFSGSGPVADDTRERVLAAARELNYGGPDPRARSLRTGRSGIIAVVIEDRIRDAFSDPMMVALLDGIADELGQAGYSLLLLTDSDDRPVGGLRDASMDAALLLGCSTDLDPAVAVLSQRQVPLIGVEAREREGMHRVDLDNRAGMRTGAEHLHALGHRRVGVITLPMDRAHTRGPLTAEWEAESDAYTGLERLAGVRDVYPDAPAEVAAGSLIDEGHRAALALLQRNPELTAIVAQSDLLALGAIQAADELGLTVPDDLSVLGFDGARIDGLSIHRLTTLVQPIVEKGRAAARMALAALAGEPVADVAFTSELRLGTTTAPPRADSAR</sequence>
<evidence type="ECO:0000313" key="5">
    <source>
        <dbReference type="EMBL" id="UTT63535.1"/>
    </source>
</evidence>
<dbReference type="Gene3D" id="1.10.260.40">
    <property type="entry name" value="lambda repressor-like DNA-binding domains"/>
    <property type="match status" value="1"/>
</dbReference>
<dbReference type="CDD" id="cd01392">
    <property type="entry name" value="HTH_LacI"/>
    <property type="match status" value="1"/>
</dbReference>
<dbReference type="Proteomes" id="UP001060039">
    <property type="component" value="Chromosome"/>
</dbReference>
<keyword evidence="3" id="KW-0804">Transcription</keyword>
<dbReference type="CDD" id="cd06279">
    <property type="entry name" value="PBP1_LacI-like"/>
    <property type="match status" value="1"/>
</dbReference>
<dbReference type="SMART" id="SM00354">
    <property type="entry name" value="HTH_LACI"/>
    <property type="match status" value="1"/>
</dbReference>
<evidence type="ECO:0000256" key="2">
    <source>
        <dbReference type="ARBA" id="ARBA00023125"/>
    </source>
</evidence>
<dbReference type="SUPFAM" id="SSF53822">
    <property type="entry name" value="Periplasmic binding protein-like I"/>
    <property type="match status" value="1"/>
</dbReference>
<dbReference type="PANTHER" id="PTHR30146:SF138">
    <property type="entry name" value="TRANSCRIPTIONAL REGULATORY PROTEIN"/>
    <property type="match status" value="1"/>
</dbReference>
<dbReference type="EMBL" id="CP101497">
    <property type="protein sequence ID" value="UTT63535.1"/>
    <property type="molecule type" value="Genomic_DNA"/>
</dbReference>
<evidence type="ECO:0000256" key="1">
    <source>
        <dbReference type="ARBA" id="ARBA00023015"/>
    </source>
</evidence>
<protein>
    <submittedName>
        <fullName evidence="5">LacI family DNA-binding transcriptional regulator</fullName>
    </submittedName>
</protein>
<keyword evidence="6" id="KW-1185">Reference proteome</keyword>